<keyword evidence="3" id="KW-1185">Reference proteome</keyword>
<name>A0ABU6YPG9_9FABA</name>
<reference evidence="2 3" key="1">
    <citation type="journal article" date="2023" name="Plants (Basel)">
        <title>Bridging the Gap: Combining Genomics and Transcriptomics Approaches to Understand Stylosanthes scabra, an Orphan Legume from the Brazilian Caatinga.</title>
        <authorList>
            <person name="Ferreira-Neto J.R.C."/>
            <person name="da Silva M.D."/>
            <person name="Binneck E."/>
            <person name="de Melo N.F."/>
            <person name="da Silva R.H."/>
            <person name="de Melo A.L.T.M."/>
            <person name="Pandolfi V."/>
            <person name="Bustamante F.O."/>
            <person name="Brasileiro-Vidal A.C."/>
            <person name="Benko-Iseppon A.M."/>
        </authorList>
    </citation>
    <scope>NUCLEOTIDE SEQUENCE [LARGE SCALE GENOMIC DNA]</scope>
    <source>
        <tissue evidence="2">Leaves</tissue>
    </source>
</reference>
<feature type="non-terminal residue" evidence="2">
    <location>
        <position position="78"/>
    </location>
</feature>
<evidence type="ECO:0000313" key="3">
    <source>
        <dbReference type="Proteomes" id="UP001341840"/>
    </source>
</evidence>
<dbReference type="EMBL" id="JASCZI010242903">
    <property type="protein sequence ID" value="MED6212305.1"/>
    <property type="molecule type" value="Genomic_DNA"/>
</dbReference>
<organism evidence="2 3">
    <name type="scientific">Stylosanthes scabra</name>
    <dbReference type="NCBI Taxonomy" id="79078"/>
    <lineage>
        <taxon>Eukaryota</taxon>
        <taxon>Viridiplantae</taxon>
        <taxon>Streptophyta</taxon>
        <taxon>Embryophyta</taxon>
        <taxon>Tracheophyta</taxon>
        <taxon>Spermatophyta</taxon>
        <taxon>Magnoliopsida</taxon>
        <taxon>eudicotyledons</taxon>
        <taxon>Gunneridae</taxon>
        <taxon>Pentapetalae</taxon>
        <taxon>rosids</taxon>
        <taxon>fabids</taxon>
        <taxon>Fabales</taxon>
        <taxon>Fabaceae</taxon>
        <taxon>Papilionoideae</taxon>
        <taxon>50 kb inversion clade</taxon>
        <taxon>dalbergioids sensu lato</taxon>
        <taxon>Dalbergieae</taxon>
        <taxon>Pterocarpus clade</taxon>
        <taxon>Stylosanthes</taxon>
    </lineage>
</organism>
<feature type="compositionally biased region" description="Low complexity" evidence="1">
    <location>
        <begin position="20"/>
        <end position="42"/>
    </location>
</feature>
<proteinExistence type="predicted"/>
<sequence length="78" mass="8001">MAVAMAPGDTSGGYGRQRRGSSVVTAAESSTTSETVPPSSSTHCSPSGTQLDGGDEAGTRHLGNYVKMRVRNLGEKDS</sequence>
<evidence type="ECO:0000256" key="1">
    <source>
        <dbReference type="SAM" id="MobiDB-lite"/>
    </source>
</evidence>
<protein>
    <submittedName>
        <fullName evidence="2">Uncharacterized protein</fullName>
    </submittedName>
</protein>
<evidence type="ECO:0000313" key="2">
    <source>
        <dbReference type="EMBL" id="MED6212305.1"/>
    </source>
</evidence>
<accession>A0ABU6YPG9</accession>
<feature type="region of interest" description="Disordered" evidence="1">
    <location>
        <begin position="1"/>
        <end position="78"/>
    </location>
</feature>
<comment type="caution">
    <text evidence="2">The sequence shown here is derived from an EMBL/GenBank/DDBJ whole genome shotgun (WGS) entry which is preliminary data.</text>
</comment>
<dbReference type="Proteomes" id="UP001341840">
    <property type="component" value="Unassembled WGS sequence"/>
</dbReference>
<gene>
    <name evidence="2" type="ORF">PIB30_082035</name>
</gene>